<evidence type="ECO:0000256" key="10">
    <source>
        <dbReference type="ARBA" id="ARBA00032585"/>
    </source>
</evidence>
<keyword evidence="6" id="KW-0498">Mitosis</keyword>
<protein>
    <recommendedName>
        <fullName evidence="3">Protein asunder</fullName>
    </recommendedName>
    <alternativeName>
        <fullName evidence="10">Cell cycle regulator Mat89Bb</fullName>
    </alternativeName>
    <alternativeName>
        <fullName evidence="9">Set apart in position or space protein</fullName>
    </alternativeName>
</protein>
<dbReference type="Gene3D" id="6.10.140.2210">
    <property type="match status" value="1"/>
</dbReference>
<dbReference type="GO" id="GO:0007346">
    <property type="term" value="P:regulation of mitotic cell cycle"/>
    <property type="evidence" value="ECO:0007669"/>
    <property type="project" value="TreeGrafter"/>
</dbReference>
<sequence>MERCDLGTIFLCTFGAPRNSHEGCRRTYLSQRDLQAHMNHRHVTKTSAAPKPSNSDSTATTKPLETGGRTARQAAIPGVRPPILNSNRGNLITIQLQGPPPPTLLRELESMTKITCSVSVFYSTWIIYMMEVSYKTVFVLDHSPYFAAKCNQPLDVEALKIKDRKICKSLWTCCVEVALEYRRIISDLFQRNSKFVRFVLSDSIGRFVTPDWGEDTNRLENI</sequence>
<evidence type="ECO:0000313" key="16">
    <source>
        <dbReference type="WBParaSite" id="nRc.2.0.1.t42598-RA"/>
    </source>
</evidence>
<comment type="subcellular location">
    <subcellularLocation>
        <location evidence="2">Cytoplasm</location>
        <location evidence="2">Perinuclear region</location>
    </subcellularLocation>
    <subcellularLocation>
        <location evidence="1">Nucleus</location>
    </subcellularLocation>
</comment>
<organism evidence="15 16">
    <name type="scientific">Romanomermis culicivorax</name>
    <name type="common">Nematode worm</name>
    <dbReference type="NCBI Taxonomy" id="13658"/>
    <lineage>
        <taxon>Eukaryota</taxon>
        <taxon>Metazoa</taxon>
        <taxon>Ecdysozoa</taxon>
        <taxon>Nematoda</taxon>
        <taxon>Enoplea</taxon>
        <taxon>Dorylaimia</taxon>
        <taxon>Mermithida</taxon>
        <taxon>Mermithoidea</taxon>
        <taxon>Mermithidae</taxon>
        <taxon>Romanomermis</taxon>
    </lineage>
</organism>
<evidence type="ECO:0000256" key="9">
    <source>
        <dbReference type="ARBA" id="ARBA00030658"/>
    </source>
</evidence>
<evidence type="ECO:0000256" key="6">
    <source>
        <dbReference type="ARBA" id="ARBA00022776"/>
    </source>
</evidence>
<keyword evidence="7" id="KW-0539">Nucleus</keyword>
<evidence type="ECO:0000313" key="15">
    <source>
        <dbReference type="Proteomes" id="UP000887565"/>
    </source>
</evidence>
<comment type="similarity">
    <text evidence="11">Belongs to the Integrator subunit 13 family.</text>
</comment>
<dbReference type="GO" id="GO:0051642">
    <property type="term" value="P:centrosome localization"/>
    <property type="evidence" value="ECO:0007669"/>
    <property type="project" value="TreeGrafter"/>
</dbReference>
<reference evidence="16" key="1">
    <citation type="submission" date="2022-11" db="UniProtKB">
        <authorList>
            <consortium name="WormBaseParasite"/>
        </authorList>
    </citation>
    <scope>IDENTIFICATION</scope>
</reference>
<evidence type="ECO:0000256" key="13">
    <source>
        <dbReference type="SAM" id="MobiDB-lite"/>
    </source>
</evidence>
<dbReference type="Pfam" id="PF18408">
    <property type="entry name" value="zf_Hakai"/>
    <property type="match status" value="1"/>
</dbReference>
<evidence type="ECO:0000256" key="4">
    <source>
        <dbReference type="ARBA" id="ARBA00022490"/>
    </source>
</evidence>
<dbReference type="WBParaSite" id="nRc.2.0.1.t42598-RA">
    <property type="protein sequence ID" value="nRc.2.0.1.t42598-RA"/>
    <property type="gene ID" value="nRc.2.0.1.g42598"/>
</dbReference>
<keyword evidence="5" id="KW-0132">Cell division</keyword>
<dbReference type="AlphaFoldDB" id="A0A915KVU4"/>
<feature type="domain" description="Hakai C2H2 zinc finger" evidence="14">
    <location>
        <begin position="7"/>
        <end position="43"/>
    </location>
</feature>
<feature type="compositionally biased region" description="Polar residues" evidence="13">
    <location>
        <begin position="52"/>
        <end position="63"/>
    </location>
</feature>
<keyword evidence="15" id="KW-1185">Reference proteome</keyword>
<evidence type="ECO:0000256" key="8">
    <source>
        <dbReference type="ARBA" id="ARBA00023306"/>
    </source>
</evidence>
<dbReference type="Pfam" id="PF10221">
    <property type="entry name" value="Mat89Bb"/>
    <property type="match status" value="1"/>
</dbReference>
<dbReference type="GO" id="GO:0048471">
    <property type="term" value="C:perinuclear region of cytoplasm"/>
    <property type="evidence" value="ECO:0007669"/>
    <property type="project" value="UniProtKB-SubCell"/>
</dbReference>
<dbReference type="InterPro" id="IPR041042">
    <property type="entry name" value="Znf_Hakai"/>
</dbReference>
<accession>A0A915KVU4</accession>
<dbReference type="PANTHER" id="PTHR12955">
    <property type="entry name" value="SARCOMA ANTIGEN NY-SAR-95-RELATED"/>
    <property type="match status" value="1"/>
</dbReference>
<evidence type="ECO:0000256" key="7">
    <source>
        <dbReference type="ARBA" id="ARBA00023242"/>
    </source>
</evidence>
<evidence type="ECO:0000256" key="1">
    <source>
        <dbReference type="ARBA" id="ARBA00004123"/>
    </source>
</evidence>
<dbReference type="PANTHER" id="PTHR12955:SF1">
    <property type="entry name" value="INTEGRATOR COMPLEX SUBUNIT 13"/>
    <property type="match status" value="1"/>
</dbReference>
<evidence type="ECO:0000256" key="5">
    <source>
        <dbReference type="ARBA" id="ARBA00022618"/>
    </source>
</evidence>
<evidence type="ECO:0000259" key="14">
    <source>
        <dbReference type="Pfam" id="PF18408"/>
    </source>
</evidence>
<name>A0A915KVU4_ROMCU</name>
<comment type="subunit">
    <text evidence="12">Belongs to the multiprotein complex Integrator, at least composed of IntS1, IntS2, IntS3, IntS4, omd/IntS5, IntS6, defl/IntS7, IntS8, IntS9, IntS10, IntS11, IntS12, asun/IntS13, IntS14 and IntS15. The core complex associates with protein phosphatase 2A subunits mts/PP2A and Pp2A-29B, to form the Integrator-PP2A (INTAC) complex.</text>
</comment>
<evidence type="ECO:0000256" key="11">
    <source>
        <dbReference type="ARBA" id="ARBA00061603"/>
    </source>
</evidence>
<dbReference type="GO" id="GO:0051301">
    <property type="term" value="P:cell division"/>
    <property type="evidence" value="ECO:0007669"/>
    <property type="project" value="UniProtKB-KW"/>
</dbReference>
<dbReference type="GO" id="GO:0032039">
    <property type="term" value="C:integrator complex"/>
    <property type="evidence" value="ECO:0007669"/>
    <property type="project" value="TreeGrafter"/>
</dbReference>
<evidence type="ECO:0000256" key="12">
    <source>
        <dbReference type="ARBA" id="ARBA00065185"/>
    </source>
</evidence>
<evidence type="ECO:0000256" key="2">
    <source>
        <dbReference type="ARBA" id="ARBA00004556"/>
    </source>
</evidence>
<feature type="region of interest" description="Disordered" evidence="13">
    <location>
        <begin position="40"/>
        <end position="76"/>
    </location>
</feature>
<evidence type="ECO:0000256" key="3">
    <source>
        <dbReference type="ARBA" id="ARBA00020501"/>
    </source>
</evidence>
<proteinExistence type="inferred from homology"/>
<keyword evidence="8" id="KW-0131">Cell cycle</keyword>
<dbReference type="InterPro" id="IPR019355">
    <property type="entry name" value="Cell_cycle_regulator_Mat89Bb"/>
</dbReference>
<keyword evidence="4" id="KW-0963">Cytoplasm</keyword>
<dbReference type="Proteomes" id="UP000887565">
    <property type="component" value="Unplaced"/>
</dbReference>